<name>A0ABR2VTP5_9FUNG</name>
<proteinExistence type="predicted"/>
<dbReference type="Proteomes" id="UP001479436">
    <property type="component" value="Unassembled WGS sequence"/>
</dbReference>
<evidence type="ECO:0000313" key="2">
    <source>
        <dbReference type="Proteomes" id="UP001479436"/>
    </source>
</evidence>
<dbReference type="EMBL" id="JASJQH010007787">
    <property type="protein sequence ID" value="KAK9701735.1"/>
    <property type="molecule type" value="Genomic_DNA"/>
</dbReference>
<protein>
    <submittedName>
        <fullName evidence="1">Uncharacterized protein</fullName>
    </submittedName>
</protein>
<reference evidence="1 2" key="1">
    <citation type="submission" date="2023-04" db="EMBL/GenBank/DDBJ databases">
        <title>Genome of Basidiobolus ranarum AG-B5.</title>
        <authorList>
            <person name="Stajich J.E."/>
            <person name="Carter-House D."/>
            <person name="Gryganskyi A."/>
        </authorList>
    </citation>
    <scope>NUCLEOTIDE SEQUENCE [LARGE SCALE GENOMIC DNA]</scope>
    <source>
        <strain evidence="1 2">AG-B5</strain>
    </source>
</reference>
<evidence type="ECO:0000313" key="1">
    <source>
        <dbReference type="EMBL" id="KAK9701735.1"/>
    </source>
</evidence>
<gene>
    <name evidence="1" type="ORF">K7432_011590</name>
</gene>
<organism evidence="1 2">
    <name type="scientific">Basidiobolus ranarum</name>
    <dbReference type="NCBI Taxonomy" id="34480"/>
    <lineage>
        <taxon>Eukaryota</taxon>
        <taxon>Fungi</taxon>
        <taxon>Fungi incertae sedis</taxon>
        <taxon>Zoopagomycota</taxon>
        <taxon>Entomophthoromycotina</taxon>
        <taxon>Basidiobolomycetes</taxon>
        <taxon>Basidiobolales</taxon>
        <taxon>Basidiobolaceae</taxon>
        <taxon>Basidiobolus</taxon>
    </lineage>
</organism>
<keyword evidence="2" id="KW-1185">Reference proteome</keyword>
<comment type="caution">
    <text evidence="1">The sequence shown here is derived from an EMBL/GenBank/DDBJ whole genome shotgun (WGS) entry which is preliminary data.</text>
</comment>
<sequence length="236" mass="25880">MKFFKRKVKPTSDGTTLNIKKKHEELACKARDIIVGEKEQCDCVNTIKALQRPSTMGKVLSILRNMPEPPNKDNPNITENPSIKPSTAAYVTYNDLTGTVRPHALYQAGLTSTSLHSQTSSKNIQTEVTDSAEILPGFELPAKDALSIFTYWWGYELYVPNHVVIRIVKEGNMAAAVASLIAATATAVPPLVPFVRLIAGFITLELTAIQGRDKGTGLILSASWLLPALLIPRPWK</sequence>
<accession>A0ABR2VTP5</accession>